<proteinExistence type="predicted"/>
<evidence type="ECO:0000313" key="3">
    <source>
        <dbReference type="EMBL" id="KAB7397213.1"/>
    </source>
</evidence>
<protein>
    <submittedName>
        <fullName evidence="1">Uncharacterized protein</fullName>
    </submittedName>
</protein>
<dbReference type="Proteomes" id="UP000460881">
    <property type="component" value="Unassembled WGS sequence"/>
</dbReference>
<dbReference type="EMBL" id="WDQK01000001">
    <property type="protein sequence ID" value="KAB7397213.1"/>
    <property type="molecule type" value="Genomic_DNA"/>
</dbReference>
<reference evidence="4 5" key="1">
    <citation type="journal article" date="2019" name="Nat. Med.">
        <title>A library of human gut bacterial isolates paired with longitudinal multiomics data enables mechanistic microbiome research.</title>
        <authorList>
            <person name="Poyet M."/>
            <person name="Groussin M."/>
            <person name="Gibbons S.M."/>
            <person name="Avila-Pacheco J."/>
            <person name="Jiang X."/>
            <person name="Kearney S.M."/>
            <person name="Perrotta A.R."/>
            <person name="Berdy B."/>
            <person name="Zhao S."/>
            <person name="Lieberman T.D."/>
            <person name="Swanson P.K."/>
            <person name="Smith M."/>
            <person name="Roesemann S."/>
            <person name="Alexander J.E."/>
            <person name="Rich S.A."/>
            <person name="Livny J."/>
            <person name="Vlamakis H."/>
            <person name="Clish C."/>
            <person name="Bullock K."/>
            <person name="Deik A."/>
            <person name="Scott J."/>
            <person name="Pierce K.A."/>
            <person name="Xavier R.J."/>
            <person name="Alm E.J."/>
        </authorList>
    </citation>
    <scope>NUCLEOTIDE SEQUENCE [LARGE SCALE GENOMIC DNA]</scope>
    <source>
        <strain evidence="3 6">BIOML-A37</strain>
        <strain evidence="2 5">BIOML-A55</strain>
        <strain evidence="1 4">BIOML-A65</strain>
    </source>
</reference>
<dbReference type="Proteomes" id="UP000430971">
    <property type="component" value="Unassembled WGS sequence"/>
</dbReference>
<dbReference type="EMBL" id="WDRC01000026">
    <property type="protein sequence ID" value="KAB7357397.1"/>
    <property type="molecule type" value="Genomic_DNA"/>
</dbReference>
<evidence type="ECO:0000313" key="4">
    <source>
        <dbReference type="Proteomes" id="UP000430971"/>
    </source>
</evidence>
<accession>A0A6I1DR92</accession>
<evidence type="ECO:0000313" key="2">
    <source>
        <dbReference type="EMBL" id="KAB7357397.1"/>
    </source>
</evidence>
<dbReference type="AlphaFoldDB" id="A0A6I1DR92"/>
<comment type="caution">
    <text evidence="1">The sequence shown here is derived from an EMBL/GenBank/DDBJ whole genome shotgun (WGS) entry which is preliminary data.</text>
</comment>
<evidence type="ECO:0000313" key="6">
    <source>
        <dbReference type="Proteomes" id="UP000468842"/>
    </source>
</evidence>
<sequence length="93" mass="10597">MLKKTATICYQDGHEDTVILTARAQCQAEEHAQTNGWGPVENCKIRFVYYFAYTAARQQGKTKLPYEQWLDSIIDVVINTPDDTEDAQLDPTN</sequence>
<dbReference type="EMBL" id="WDRM01000004">
    <property type="protein sequence ID" value="KAB7339353.1"/>
    <property type="molecule type" value="Genomic_DNA"/>
</dbReference>
<dbReference type="RefSeq" id="WP_007056504.1">
    <property type="nucleotide sequence ID" value="NZ_JAPQMY010000008.1"/>
</dbReference>
<gene>
    <name evidence="3" type="ORF">GBB40_00735</name>
    <name evidence="2" type="ORF">GBB63_09235</name>
    <name evidence="1" type="ORF">GBB73_02240</name>
</gene>
<name>A0A6I1DR92_BIFLN</name>
<dbReference type="Proteomes" id="UP000468842">
    <property type="component" value="Unassembled WGS sequence"/>
</dbReference>
<evidence type="ECO:0000313" key="1">
    <source>
        <dbReference type="EMBL" id="KAB7339353.1"/>
    </source>
</evidence>
<organism evidence="1 4">
    <name type="scientific">Bifidobacterium longum</name>
    <dbReference type="NCBI Taxonomy" id="216816"/>
    <lineage>
        <taxon>Bacteria</taxon>
        <taxon>Bacillati</taxon>
        <taxon>Actinomycetota</taxon>
        <taxon>Actinomycetes</taxon>
        <taxon>Bifidobacteriales</taxon>
        <taxon>Bifidobacteriaceae</taxon>
        <taxon>Bifidobacterium</taxon>
    </lineage>
</organism>
<evidence type="ECO:0000313" key="5">
    <source>
        <dbReference type="Proteomes" id="UP000460881"/>
    </source>
</evidence>